<accession>A0ABW4LNS4</accession>
<comment type="caution">
    <text evidence="3">The sequence shown here is derived from an EMBL/GenBank/DDBJ whole genome shotgun (WGS) entry which is preliminary data.</text>
</comment>
<dbReference type="EMBL" id="JBHUEM010000011">
    <property type="protein sequence ID" value="MFD1736777.1"/>
    <property type="molecule type" value="Genomic_DNA"/>
</dbReference>
<keyword evidence="3" id="KW-0328">Glycosyltransferase</keyword>
<evidence type="ECO:0000313" key="4">
    <source>
        <dbReference type="Proteomes" id="UP001597214"/>
    </source>
</evidence>
<dbReference type="InterPro" id="IPR036291">
    <property type="entry name" value="NAD(P)-bd_dom_sf"/>
</dbReference>
<dbReference type="PANTHER" id="PTHR22916">
    <property type="entry name" value="GLYCOSYLTRANSFERASE"/>
    <property type="match status" value="1"/>
</dbReference>
<dbReference type="GO" id="GO:0016757">
    <property type="term" value="F:glycosyltransferase activity"/>
    <property type="evidence" value="ECO:0007669"/>
    <property type="project" value="UniProtKB-KW"/>
</dbReference>
<dbReference type="EC" id="2.4.-.-" evidence="3"/>
<evidence type="ECO:0000313" key="3">
    <source>
        <dbReference type="EMBL" id="MFD1736777.1"/>
    </source>
</evidence>
<protein>
    <submittedName>
        <fullName evidence="3">Glycosyltransferase family 2 protein</fullName>
        <ecNumber evidence="3">2.4.-.-</ecNumber>
    </submittedName>
</protein>
<feature type="domain" description="Glycosyltransferase 2-like" evidence="2">
    <location>
        <begin position="7"/>
        <end position="112"/>
    </location>
</feature>
<dbReference type="SUPFAM" id="SSF53448">
    <property type="entry name" value="Nucleotide-diphospho-sugar transferases"/>
    <property type="match status" value="1"/>
</dbReference>
<organism evidence="3 4">
    <name type="scientific">Bacillus salitolerans</name>
    <dbReference type="NCBI Taxonomy" id="1437434"/>
    <lineage>
        <taxon>Bacteria</taxon>
        <taxon>Bacillati</taxon>
        <taxon>Bacillota</taxon>
        <taxon>Bacilli</taxon>
        <taxon>Bacillales</taxon>
        <taxon>Bacillaceae</taxon>
        <taxon>Bacillus</taxon>
    </lineage>
</organism>
<proteinExistence type="inferred from homology"/>
<dbReference type="PANTHER" id="PTHR22916:SF3">
    <property type="entry name" value="UDP-GLCNAC:BETAGAL BETA-1,3-N-ACETYLGLUCOSAMINYLTRANSFERASE-LIKE PROTEIN 1"/>
    <property type="match status" value="1"/>
</dbReference>
<name>A0ABW4LNS4_9BACI</name>
<dbReference type="InterPro" id="IPR029044">
    <property type="entry name" value="Nucleotide-diphossugar_trans"/>
</dbReference>
<evidence type="ECO:0000256" key="1">
    <source>
        <dbReference type="ARBA" id="ARBA00006739"/>
    </source>
</evidence>
<dbReference type="RefSeq" id="WP_377927948.1">
    <property type="nucleotide sequence ID" value="NZ_JBHUEM010000011.1"/>
</dbReference>
<gene>
    <name evidence="3" type="ORF">ACFSCX_09375</name>
</gene>
<keyword evidence="4" id="KW-1185">Reference proteome</keyword>
<dbReference type="Proteomes" id="UP001597214">
    <property type="component" value="Unassembled WGS sequence"/>
</dbReference>
<evidence type="ECO:0000259" key="2">
    <source>
        <dbReference type="Pfam" id="PF00535"/>
    </source>
</evidence>
<dbReference type="Gene3D" id="3.40.50.720">
    <property type="entry name" value="NAD(P)-binding Rossmann-like Domain"/>
    <property type="match status" value="1"/>
</dbReference>
<comment type="similarity">
    <text evidence="1">Belongs to the glycosyltransferase 2 family.</text>
</comment>
<keyword evidence="3" id="KW-0808">Transferase</keyword>
<dbReference type="Pfam" id="PF00535">
    <property type="entry name" value="Glycos_transf_2"/>
    <property type="match status" value="1"/>
</dbReference>
<sequence length="363" mass="41740">MLDPKISIITATFNSEKTIRDTLESVKSQKYKNFEHIIIDGKSTDSTIKIVSEYESNIDVIISEKDKGIYDAFNKGIEESTGDIVYFLNSDDTFYDDLVLADVAKEFTKNQNIEMLYGNVVQFDLTRNFSFVEGKTITIEDLQKGIMTPHQGLFAKKTLFEKYGMFDLTYRIAGDFDFVIKCFKYESKDHIKYLDRNIAFFRLGGISTDSSQLTKLRGEQKSIIHKHFGSANMYDSFNKDDHFQFRKWLESLLISKQGITHKVKEKGIKNVVILGTKLMGILLLEDLLFEDFEVVSFIDNNPNMQGHIISNIEVKGMEWLHKNADRVDCIIVSIENTGDVELINELKYSFPGILVLSWKDLLI</sequence>
<reference evidence="4" key="1">
    <citation type="journal article" date="2019" name="Int. J. Syst. Evol. Microbiol.">
        <title>The Global Catalogue of Microorganisms (GCM) 10K type strain sequencing project: providing services to taxonomists for standard genome sequencing and annotation.</title>
        <authorList>
            <consortium name="The Broad Institute Genomics Platform"/>
            <consortium name="The Broad Institute Genome Sequencing Center for Infectious Disease"/>
            <person name="Wu L."/>
            <person name="Ma J."/>
        </authorList>
    </citation>
    <scope>NUCLEOTIDE SEQUENCE [LARGE SCALE GENOMIC DNA]</scope>
    <source>
        <strain evidence="4">CCUG 49339</strain>
    </source>
</reference>
<dbReference type="CDD" id="cd06433">
    <property type="entry name" value="GT_2_WfgS_like"/>
    <property type="match status" value="1"/>
</dbReference>
<dbReference type="InterPro" id="IPR001173">
    <property type="entry name" value="Glyco_trans_2-like"/>
</dbReference>
<dbReference type="SUPFAM" id="SSF51735">
    <property type="entry name" value="NAD(P)-binding Rossmann-fold domains"/>
    <property type="match status" value="1"/>
</dbReference>
<dbReference type="Gene3D" id="3.90.550.10">
    <property type="entry name" value="Spore Coat Polysaccharide Biosynthesis Protein SpsA, Chain A"/>
    <property type="match status" value="1"/>
</dbReference>